<dbReference type="Proteomes" id="UP000284177">
    <property type="component" value="Unassembled WGS sequence"/>
</dbReference>
<evidence type="ECO:0000259" key="1">
    <source>
        <dbReference type="PROSITE" id="PS50943"/>
    </source>
</evidence>
<dbReference type="InterPro" id="IPR036779">
    <property type="entry name" value="LysM_dom_sf"/>
</dbReference>
<accession>A0A419SZA6</accession>
<evidence type="ECO:0000259" key="2">
    <source>
        <dbReference type="PROSITE" id="PS51782"/>
    </source>
</evidence>
<dbReference type="PANTHER" id="PTHR33734">
    <property type="entry name" value="LYSM DOMAIN-CONTAINING GPI-ANCHORED PROTEIN 2"/>
    <property type="match status" value="1"/>
</dbReference>
<dbReference type="PANTHER" id="PTHR33734:SF22">
    <property type="entry name" value="MEMBRANE-BOUND LYTIC MUREIN TRANSGLYCOSYLASE D"/>
    <property type="match status" value="1"/>
</dbReference>
<proteinExistence type="predicted"/>
<organism evidence="3 4">
    <name type="scientific">Thermohalobacter berrensis</name>
    <dbReference type="NCBI Taxonomy" id="99594"/>
    <lineage>
        <taxon>Bacteria</taxon>
        <taxon>Bacillati</taxon>
        <taxon>Bacillota</taxon>
        <taxon>Tissierellia</taxon>
        <taxon>Tissierellales</taxon>
        <taxon>Thermohalobacteraceae</taxon>
        <taxon>Thermohalobacter</taxon>
    </lineage>
</organism>
<dbReference type="AlphaFoldDB" id="A0A419SZA6"/>
<protein>
    <submittedName>
        <fullName evidence="3">Peptidoglycan-binding protein</fullName>
    </submittedName>
</protein>
<evidence type="ECO:0000313" key="3">
    <source>
        <dbReference type="EMBL" id="RKD30536.1"/>
    </source>
</evidence>
<feature type="domain" description="LysM" evidence="2">
    <location>
        <begin position="10"/>
        <end position="54"/>
    </location>
</feature>
<sequence>MPNGCPPRTIPYTIRPGDTLYRLAIRYNTTVPAIVSANPFIDPRALRVGSRICIPTQPIYPACPEGNYYFIKSGDTLYSIARFYNVSLADLIEANPGIDPNRLSVGQVICIPLATPPVTCPEGTTTYTIQRGDTFYSIARRYGITVRELREANPNINPNALLIGQKICIPQR</sequence>
<dbReference type="SUPFAM" id="SSF54106">
    <property type="entry name" value="LysM domain"/>
    <property type="match status" value="3"/>
</dbReference>
<dbReference type="Gene3D" id="3.10.350.10">
    <property type="entry name" value="LysM domain"/>
    <property type="match status" value="3"/>
</dbReference>
<dbReference type="InterPro" id="IPR001387">
    <property type="entry name" value="Cro/C1-type_HTH"/>
</dbReference>
<gene>
    <name evidence="3" type="ORF">BET03_04145</name>
</gene>
<dbReference type="RefSeq" id="WP_120169976.1">
    <property type="nucleotide sequence ID" value="NZ_MCIB01000034.1"/>
</dbReference>
<dbReference type="Pfam" id="PF01476">
    <property type="entry name" value="LysM"/>
    <property type="match status" value="3"/>
</dbReference>
<name>A0A419SZA6_9FIRM</name>
<dbReference type="InterPro" id="IPR018392">
    <property type="entry name" value="LysM"/>
</dbReference>
<feature type="domain" description="HTH cro/C1-type" evidence="1">
    <location>
        <begin position="73"/>
        <end position="91"/>
    </location>
</feature>
<dbReference type="OrthoDB" id="9811296at2"/>
<evidence type="ECO:0000313" key="4">
    <source>
        <dbReference type="Proteomes" id="UP000284177"/>
    </source>
</evidence>
<dbReference type="GO" id="GO:0008932">
    <property type="term" value="F:lytic endotransglycosylase activity"/>
    <property type="evidence" value="ECO:0007669"/>
    <property type="project" value="TreeGrafter"/>
</dbReference>
<feature type="domain" description="LysM" evidence="2">
    <location>
        <begin position="125"/>
        <end position="169"/>
    </location>
</feature>
<keyword evidence="4" id="KW-1185">Reference proteome</keyword>
<dbReference type="SMART" id="SM00257">
    <property type="entry name" value="LysM"/>
    <property type="match status" value="3"/>
</dbReference>
<reference evidence="3 4" key="1">
    <citation type="submission" date="2016-08" db="EMBL/GenBank/DDBJ databases">
        <title>Novel Firmicutes and Novel Genomes.</title>
        <authorList>
            <person name="Poppleton D.I."/>
            <person name="Gribaldo S."/>
        </authorList>
    </citation>
    <scope>NUCLEOTIDE SEQUENCE [LARGE SCALE GENOMIC DNA]</scope>
    <source>
        <strain evidence="3 4">CTT3</strain>
    </source>
</reference>
<comment type="caution">
    <text evidence="3">The sequence shown here is derived from an EMBL/GenBank/DDBJ whole genome shotgun (WGS) entry which is preliminary data.</text>
</comment>
<dbReference type="PROSITE" id="PS50943">
    <property type="entry name" value="HTH_CROC1"/>
    <property type="match status" value="1"/>
</dbReference>
<feature type="domain" description="LysM" evidence="2">
    <location>
        <begin position="67"/>
        <end position="111"/>
    </location>
</feature>
<dbReference type="CDD" id="cd00118">
    <property type="entry name" value="LysM"/>
    <property type="match status" value="3"/>
</dbReference>
<dbReference type="PROSITE" id="PS51782">
    <property type="entry name" value="LYSM"/>
    <property type="match status" value="3"/>
</dbReference>
<dbReference type="EMBL" id="MCIB01000034">
    <property type="protein sequence ID" value="RKD30536.1"/>
    <property type="molecule type" value="Genomic_DNA"/>
</dbReference>